<sequence length="153" mass="17149">MDIRKVLCIQLVALVCGPLVKAEPRASSSLVPPAMAQTRTYSSYEEYPSDPVGHSSTNTEKSAFVKSPTSWFLPNLKKWPRFPMAFGRAPAASADYTLPDEIEDDVKRGASSQWLPSFMGTSAKNLRVDMHYMDEMHPRYTPIKNQRLLKVLG</sequence>
<feature type="signal peptide" evidence="1">
    <location>
        <begin position="1"/>
        <end position="22"/>
    </location>
</feature>
<feature type="chain" id="PRO_5008898509" evidence="1">
    <location>
        <begin position="23"/>
        <end position="153"/>
    </location>
</feature>
<keyword evidence="3" id="KW-1185">Reference proteome</keyword>
<reference evidence="2 3" key="1">
    <citation type="journal article" date="2016" name="Nat. Commun.">
        <title>Extremotolerant tardigrade genome and improved radiotolerance of human cultured cells by tardigrade-unique protein.</title>
        <authorList>
            <person name="Hashimoto T."/>
            <person name="Horikawa D.D."/>
            <person name="Saito Y."/>
            <person name="Kuwahara H."/>
            <person name="Kozuka-Hata H."/>
            <person name="Shin-I T."/>
            <person name="Minakuchi Y."/>
            <person name="Ohishi K."/>
            <person name="Motoyama A."/>
            <person name="Aizu T."/>
            <person name="Enomoto A."/>
            <person name="Kondo K."/>
            <person name="Tanaka S."/>
            <person name="Hara Y."/>
            <person name="Koshikawa S."/>
            <person name="Sagara H."/>
            <person name="Miura T."/>
            <person name="Yokobori S."/>
            <person name="Miyagawa K."/>
            <person name="Suzuki Y."/>
            <person name="Kubo T."/>
            <person name="Oyama M."/>
            <person name="Kohara Y."/>
            <person name="Fujiyama A."/>
            <person name="Arakawa K."/>
            <person name="Katayama T."/>
            <person name="Toyoda A."/>
            <person name="Kunieda T."/>
        </authorList>
    </citation>
    <scope>NUCLEOTIDE SEQUENCE [LARGE SCALE GENOMIC DNA]</scope>
    <source>
        <strain evidence="2 3">YOKOZUNA-1</strain>
    </source>
</reference>
<evidence type="ECO:0000313" key="2">
    <source>
        <dbReference type="EMBL" id="GAU99173.1"/>
    </source>
</evidence>
<dbReference type="Proteomes" id="UP000186922">
    <property type="component" value="Unassembled WGS sequence"/>
</dbReference>
<comment type="caution">
    <text evidence="2">The sequence shown here is derived from an EMBL/GenBank/DDBJ whole genome shotgun (WGS) entry which is preliminary data.</text>
</comment>
<gene>
    <name evidence="2" type="primary">RvY_10209-1</name>
    <name evidence="2" type="synonym">RvY_10209.1</name>
    <name evidence="2" type="ORF">RvY_10209</name>
</gene>
<name>A0A1D1VJS6_RAMVA</name>
<evidence type="ECO:0000256" key="1">
    <source>
        <dbReference type="SAM" id="SignalP"/>
    </source>
</evidence>
<protein>
    <submittedName>
        <fullName evidence="2">Uncharacterized protein</fullName>
    </submittedName>
</protein>
<evidence type="ECO:0000313" key="3">
    <source>
        <dbReference type="Proteomes" id="UP000186922"/>
    </source>
</evidence>
<proteinExistence type="predicted"/>
<dbReference type="EMBL" id="BDGG01000005">
    <property type="protein sequence ID" value="GAU99173.1"/>
    <property type="molecule type" value="Genomic_DNA"/>
</dbReference>
<organism evidence="2 3">
    <name type="scientific">Ramazzottius varieornatus</name>
    <name type="common">Water bear</name>
    <name type="synonym">Tardigrade</name>
    <dbReference type="NCBI Taxonomy" id="947166"/>
    <lineage>
        <taxon>Eukaryota</taxon>
        <taxon>Metazoa</taxon>
        <taxon>Ecdysozoa</taxon>
        <taxon>Tardigrada</taxon>
        <taxon>Eutardigrada</taxon>
        <taxon>Parachela</taxon>
        <taxon>Hypsibioidea</taxon>
        <taxon>Ramazzottiidae</taxon>
        <taxon>Ramazzottius</taxon>
    </lineage>
</organism>
<keyword evidence="1" id="KW-0732">Signal</keyword>
<dbReference type="AlphaFoldDB" id="A0A1D1VJS6"/>
<accession>A0A1D1VJS6</accession>